<feature type="region of interest" description="Disordered" evidence="1">
    <location>
        <begin position="1"/>
        <end position="65"/>
    </location>
</feature>
<dbReference type="Proteomes" id="UP000026960">
    <property type="component" value="Chromosome 5"/>
</dbReference>
<sequence>MAMADGLSRRVRLLPISRRPPERSTRERKGKEEEEERSNGGKGSKSKGGERINFARDGVCGFVVP</sequence>
<keyword evidence="3" id="KW-1185">Reference proteome</keyword>
<dbReference type="EnsemblPlants" id="OBART05G27200.1">
    <property type="protein sequence ID" value="OBART05G27200.1"/>
    <property type="gene ID" value="OBART05G27200"/>
</dbReference>
<dbReference type="AlphaFoldDB" id="A0A0D3GBA9"/>
<feature type="compositionally biased region" description="Basic and acidic residues" evidence="1">
    <location>
        <begin position="19"/>
        <end position="32"/>
    </location>
</feature>
<organism evidence="2">
    <name type="scientific">Oryza barthii</name>
    <dbReference type="NCBI Taxonomy" id="65489"/>
    <lineage>
        <taxon>Eukaryota</taxon>
        <taxon>Viridiplantae</taxon>
        <taxon>Streptophyta</taxon>
        <taxon>Embryophyta</taxon>
        <taxon>Tracheophyta</taxon>
        <taxon>Spermatophyta</taxon>
        <taxon>Magnoliopsida</taxon>
        <taxon>Liliopsida</taxon>
        <taxon>Poales</taxon>
        <taxon>Poaceae</taxon>
        <taxon>BOP clade</taxon>
        <taxon>Oryzoideae</taxon>
        <taxon>Oryzeae</taxon>
        <taxon>Oryzinae</taxon>
        <taxon>Oryza</taxon>
    </lineage>
</organism>
<name>A0A0D3GBA9_9ORYZ</name>
<proteinExistence type="predicted"/>
<dbReference type="PaxDb" id="65489-OBART05G27200.1"/>
<dbReference type="Gramene" id="OBART05G27200.1">
    <property type="protein sequence ID" value="OBART05G27200.1"/>
    <property type="gene ID" value="OBART05G27200"/>
</dbReference>
<protein>
    <submittedName>
        <fullName evidence="2">Uncharacterized protein</fullName>
    </submittedName>
</protein>
<accession>A0A0D3GBA9</accession>
<dbReference type="HOGENOM" id="CLU_2853282_0_0_1"/>
<evidence type="ECO:0000313" key="2">
    <source>
        <dbReference type="EnsemblPlants" id="OBART05G27200.1"/>
    </source>
</evidence>
<reference evidence="2" key="2">
    <citation type="submission" date="2015-03" db="UniProtKB">
        <authorList>
            <consortium name="EnsemblPlants"/>
        </authorList>
    </citation>
    <scope>IDENTIFICATION</scope>
</reference>
<reference evidence="2" key="1">
    <citation type="journal article" date="2009" name="Rice">
        <title>De Novo Next Generation Sequencing of Plant Genomes.</title>
        <authorList>
            <person name="Rounsley S."/>
            <person name="Marri P.R."/>
            <person name="Yu Y."/>
            <person name="He R."/>
            <person name="Sisneros N."/>
            <person name="Goicoechea J.L."/>
            <person name="Lee S.J."/>
            <person name="Angelova A."/>
            <person name="Kudrna D."/>
            <person name="Luo M."/>
            <person name="Affourtit J."/>
            <person name="Desany B."/>
            <person name="Knight J."/>
            <person name="Niazi F."/>
            <person name="Egholm M."/>
            <person name="Wing R.A."/>
        </authorList>
    </citation>
    <scope>NUCLEOTIDE SEQUENCE [LARGE SCALE GENOMIC DNA]</scope>
    <source>
        <strain evidence="2">cv. IRGC 105608</strain>
    </source>
</reference>
<evidence type="ECO:0000313" key="3">
    <source>
        <dbReference type="Proteomes" id="UP000026960"/>
    </source>
</evidence>
<evidence type="ECO:0000256" key="1">
    <source>
        <dbReference type="SAM" id="MobiDB-lite"/>
    </source>
</evidence>